<reference evidence="2" key="1">
    <citation type="journal article" date="2014" name="Front. Microbiol.">
        <title>High frequency of phylogenetically diverse reductive dehalogenase-homologous genes in deep subseafloor sedimentary metagenomes.</title>
        <authorList>
            <person name="Kawai M."/>
            <person name="Futagami T."/>
            <person name="Toyoda A."/>
            <person name="Takaki Y."/>
            <person name="Nishi S."/>
            <person name="Hori S."/>
            <person name="Arai W."/>
            <person name="Tsubouchi T."/>
            <person name="Morono Y."/>
            <person name="Uchiyama I."/>
            <person name="Ito T."/>
            <person name="Fujiyama A."/>
            <person name="Inagaki F."/>
            <person name="Takami H."/>
        </authorList>
    </citation>
    <scope>NUCLEOTIDE SEQUENCE</scope>
    <source>
        <strain evidence="2">Expedition CK06-06</strain>
    </source>
</reference>
<organism evidence="2">
    <name type="scientific">marine sediment metagenome</name>
    <dbReference type="NCBI Taxonomy" id="412755"/>
    <lineage>
        <taxon>unclassified sequences</taxon>
        <taxon>metagenomes</taxon>
        <taxon>ecological metagenomes</taxon>
    </lineage>
</organism>
<feature type="domain" description="NAD(P)-binding" evidence="1">
    <location>
        <begin position="4"/>
        <end position="105"/>
    </location>
</feature>
<feature type="non-terminal residue" evidence="2">
    <location>
        <position position="1"/>
    </location>
</feature>
<protein>
    <recommendedName>
        <fullName evidence="1">NAD(P)-binding domain-containing protein</fullName>
    </recommendedName>
</protein>
<dbReference type="EMBL" id="BARU01018231">
    <property type="protein sequence ID" value="GAH54049.1"/>
    <property type="molecule type" value="Genomic_DNA"/>
</dbReference>
<comment type="caution">
    <text evidence="2">The sequence shown here is derived from an EMBL/GenBank/DDBJ whole genome shotgun (WGS) entry which is preliminary data.</text>
</comment>
<dbReference type="Gene3D" id="3.40.50.720">
    <property type="entry name" value="NAD(P)-binding Rossmann-like Domain"/>
    <property type="match status" value="1"/>
</dbReference>
<sequence>KIFGVEIRKGDYNNKDEFLEALNGIEVVLIVSGMDHPDKRIGQHRNIIEAAKENGVRKIVYTSIVGKDGSSTFDAIVQSNRQTEKDILESGLEWSIGRNGLYIEPDVEYIENYKIEGKIANCAANGLCSYTTREELAYAYAQMILHDDRNENIYNLTGKAITQSQLTDYMNKAFGIKLMYKAMTPEAYLELQQKVNGEFLGMIIAGIYTKIRNDEFNIESDFEKAAGRRHISWEDYFKQL</sequence>
<dbReference type="InterPro" id="IPR036291">
    <property type="entry name" value="NAD(P)-bd_dom_sf"/>
</dbReference>
<dbReference type="PANTHER" id="PTHR47129">
    <property type="entry name" value="QUINONE OXIDOREDUCTASE 2"/>
    <property type="match status" value="1"/>
</dbReference>
<evidence type="ECO:0000313" key="2">
    <source>
        <dbReference type="EMBL" id="GAH54049.1"/>
    </source>
</evidence>
<accession>X1HJP9</accession>
<gene>
    <name evidence="2" type="ORF">S03H2_30153</name>
</gene>
<dbReference type="SUPFAM" id="SSF51735">
    <property type="entry name" value="NAD(P)-binding Rossmann-fold domains"/>
    <property type="match status" value="1"/>
</dbReference>
<dbReference type="InterPro" id="IPR052718">
    <property type="entry name" value="NmrA-type_oxidoreductase"/>
</dbReference>
<dbReference type="PANTHER" id="PTHR47129:SF1">
    <property type="entry name" value="NMRA-LIKE DOMAIN-CONTAINING PROTEIN"/>
    <property type="match status" value="1"/>
</dbReference>
<dbReference type="AlphaFoldDB" id="X1HJP9"/>
<proteinExistence type="predicted"/>
<evidence type="ECO:0000259" key="1">
    <source>
        <dbReference type="Pfam" id="PF13460"/>
    </source>
</evidence>
<name>X1HJP9_9ZZZZ</name>
<dbReference type="Gene3D" id="3.90.25.10">
    <property type="entry name" value="UDP-galactose 4-epimerase, domain 1"/>
    <property type="match status" value="1"/>
</dbReference>
<dbReference type="InterPro" id="IPR016040">
    <property type="entry name" value="NAD(P)-bd_dom"/>
</dbReference>
<dbReference type="Pfam" id="PF13460">
    <property type="entry name" value="NAD_binding_10"/>
    <property type="match status" value="1"/>
</dbReference>